<sequence length="684" mass="76974">MEATDSLQSTQLALYKKKHIDTGDKDKMRKTTLCTAVTLCMTVGFTTGDVQAADDDVMTVWSSPVGNTSEILDQETITKLDKRNVADALSVIPGVSLQKSGGRNELQVRVRGFDNRQVPVFYDGVPIYVPYDGNLDLGRFLTANLASLEVSKGYTSLLQGPNQMGGSINLTTEKPKKELEGNISYRQGWARGKDNAFDTNASLGMKGDLGYLQISGSQFKQRFSGLPDSVDNPVAGKDGKRTNSESDDKRGIVKLGFTPRENDEYTFTYIKQDGEKQNPPYAGDSEQKPKYWQWPEYDKESYYYQGTTKLGDIFTLKSRAYRDTFKNTLLMYNSLSDLKNKKGSYSHYDDYTDGAGLQLSADLRERDQLSFAAHWKEDVHREQGERNAPYDRYKDRTWSLSSEYQWAVDDQWDVVAGISYDWRDSLEGMKHEKDGSITHYDNNNQNAFNWQAMTKYNFENRDAIALSVSDRSRFPTLKERYTTSRPAFGQTALVNPNLKAERARSVDLTYTGYINENWGYEASVYYNRISDAILTQNIDADTVQNRNSGRVDYTGLDLGVNGLIADQVKIGLSYSLIHSDVKDKEVGKVTGLPTQTVMGWVTYTPWQPLSLTLSEEARSSSYSNSDGSQKAAGFAVTNVRADYEIVKGLSVNASVNNVFDTAYAYTEGFVEEGRNYWAGIEYKF</sequence>
<dbReference type="InterPro" id="IPR039426">
    <property type="entry name" value="TonB-dep_rcpt-like"/>
</dbReference>
<evidence type="ECO:0000256" key="3">
    <source>
        <dbReference type="ARBA" id="ARBA00022448"/>
    </source>
</evidence>
<feature type="domain" description="TonB-dependent receptor plug" evidence="16">
    <location>
        <begin position="68"/>
        <end position="166"/>
    </location>
</feature>
<dbReference type="Proteomes" id="UP000005959">
    <property type="component" value="Unassembled WGS sequence"/>
</dbReference>
<dbReference type="PATRIC" id="fig|1002364.3.peg.4422"/>
<proteinExistence type="inferred from homology"/>
<feature type="compositionally biased region" description="Basic and acidic residues" evidence="14">
    <location>
        <begin position="237"/>
        <end position="251"/>
    </location>
</feature>
<dbReference type="GO" id="GO:0009279">
    <property type="term" value="C:cell outer membrane"/>
    <property type="evidence" value="ECO:0007669"/>
    <property type="project" value="UniProtKB-SubCell"/>
</dbReference>
<evidence type="ECO:0000256" key="7">
    <source>
        <dbReference type="ARBA" id="ARBA00023077"/>
    </source>
</evidence>
<keyword evidence="7 13" id="KW-0798">TonB box</keyword>
<dbReference type="Gene3D" id="2.170.130.10">
    <property type="entry name" value="TonB-dependent receptor, plug domain"/>
    <property type="match status" value="1"/>
</dbReference>
<comment type="caution">
    <text evidence="17">The sequence shown here is derived from an EMBL/GenBank/DDBJ whole genome shotgun (WGS) entry which is preliminary data.</text>
</comment>
<keyword evidence="5 11" id="KW-0812">Transmembrane</keyword>
<evidence type="ECO:0000256" key="2">
    <source>
        <dbReference type="ARBA" id="ARBA00008143"/>
    </source>
</evidence>
<evidence type="ECO:0000313" key="17">
    <source>
        <dbReference type="EMBL" id="EHM37459.1"/>
    </source>
</evidence>
<dbReference type="InterPro" id="IPR036942">
    <property type="entry name" value="Beta-barrel_TonB_sf"/>
</dbReference>
<evidence type="ECO:0000256" key="12">
    <source>
        <dbReference type="PROSITE-ProRule" id="PRU10144"/>
    </source>
</evidence>
<dbReference type="GO" id="GO:0044718">
    <property type="term" value="P:siderophore transmembrane transport"/>
    <property type="evidence" value="ECO:0007669"/>
    <property type="project" value="TreeGrafter"/>
</dbReference>
<gene>
    <name evidence="17" type="ORF">HMPREF0454_04921</name>
</gene>
<feature type="region of interest" description="Disordered" evidence="14">
    <location>
        <begin position="224"/>
        <end position="251"/>
    </location>
</feature>
<evidence type="ECO:0000256" key="11">
    <source>
        <dbReference type="PROSITE-ProRule" id="PRU01360"/>
    </source>
</evidence>
<evidence type="ECO:0000256" key="1">
    <source>
        <dbReference type="ARBA" id="ARBA00004571"/>
    </source>
</evidence>
<dbReference type="Pfam" id="PF00593">
    <property type="entry name" value="TonB_dep_Rec_b-barrel"/>
    <property type="match status" value="1"/>
</dbReference>
<keyword evidence="3 11" id="KW-0813">Transport</keyword>
<dbReference type="PANTHER" id="PTHR30069">
    <property type="entry name" value="TONB-DEPENDENT OUTER MEMBRANE RECEPTOR"/>
    <property type="match status" value="1"/>
</dbReference>
<evidence type="ECO:0000313" key="18">
    <source>
        <dbReference type="Proteomes" id="UP000005959"/>
    </source>
</evidence>
<keyword evidence="6" id="KW-0732">Signal</keyword>
<accession>G9YE72</accession>
<dbReference type="InterPro" id="IPR037066">
    <property type="entry name" value="Plug_dom_sf"/>
</dbReference>
<evidence type="ECO:0000256" key="9">
    <source>
        <dbReference type="ARBA" id="ARBA00023170"/>
    </source>
</evidence>
<feature type="domain" description="TonB-dependent receptor-like beta-barrel" evidence="15">
    <location>
        <begin position="251"/>
        <end position="658"/>
    </location>
</feature>
<dbReference type="GO" id="GO:0015344">
    <property type="term" value="F:siderophore uptake transmembrane transporter activity"/>
    <property type="evidence" value="ECO:0007669"/>
    <property type="project" value="TreeGrafter"/>
</dbReference>
<dbReference type="InterPro" id="IPR010917">
    <property type="entry name" value="TonB_rcpt_CS"/>
</dbReference>
<dbReference type="PROSITE" id="PS52016">
    <property type="entry name" value="TONB_DEPENDENT_REC_3"/>
    <property type="match status" value="1"/>
</dbReference>
<dbReference type="SUPFAM" id="SSF56935">
    <property type="entry name" value="Porins"/>
    <property type="match status" value="1"/>
</dbReference>
<organism evidence="17 18">
    <name type="scientific">Hafnia alvei ATCC 51873</name>
    <dbReference type="NCBI Taxonomy" id="1002364"/>
    <lineage>
        <taxon>Bacteria</taxon>
        <taxon>Pseudomonadati</taxon>
        <taxon>Pseudomonadota</taxon>
        <taxon>Gammaproteobacteria</taxon>
        <taxon>Enterobacterales</taxon>
        <taxon>Hafniaceae</taxon>
        <taxon>Hafnia</taxon>
    </lineage>
</organism>
<dbReference type="PANTHER" id="PTHR30069:SF29">
    <property type="entry name" value="HEMOGLOBIN AND HEMOGLOBIN-HAPTOGLOBIN-BINDING PROTEIN 1-RELATED"/>
    <property type="match status" value="1"/>
</dbReference>
<dbReference type="CDD" id="cd01347">
    <property type="entry name" value="ligand_gated_channel"/>
    <property type="match status" value="1"/>
</dbReference>
<dbReference type="Gene3D" id="2.40.170.20">
    <property type="entry name" value="TonB-dependent receptor, beta-barrel domain"/>
    <property type="match status" value="1"/>
</dbReference>
<dbReference type="AlphaFoldDB" id="G9YE72"/>
<evidence type="ECO:0000256" key="14">
    <source>
        <dbReference type="SAM" id="MobiDB-lite"/>
    </source>
</evidence>
<protein>
    <submittedName>
        <fullName evidence="17">TonB-dependent receptor</fullName>
    </submittedName>
</protein>
<feature type="short sequence motif" description="TonB C-terminal box" evidence="12">
    <location>
        <begin position="667"/>
        <end position="684"/>
    </location>
</feature>
<dbReference type="Pfam" id="PF07715">
    <property type="entry name" value="Plug"/>
    <property type="match status" value="1"/>
</dbReference>
<reference evidence="17 18" key="1">
    <citation type="submission" date="2011-08" db="EMBL/GenBank/DDBJ databases">
        <authorList>
            <person name="Weinstock G."/>
            <person name="Sodergren E."/>
            <person name="Clifton S."/>
            <person name="Fulton L."/>
            <person name="Fulton B."/>
            <person name="Courtney L."/>
            <person name="Fronick C."/>
            <person name="Harrison M."/>
            <person name="Strong C."/>
            <person name="Farmer C."/>
            <person name="Delahaunty K."/>
            <person name="Markovic C."/>
            <person name="Hall O."/>
            <person name="Minx P."/>
            <person name="Tomlinson C."/>
            <person name="Mitreva M."/>
            <person name="Hou S."/>
            <person name="Chen J."/>
            <person name="Wollam A."/>
            <person name="Pepin K.H."/>
            <person name="Johnson M."/>
            <person name="Bhonagiri V."/>
            <person name="Zhang X."/>
            <person name="Suruliraj S."/>
            <person name="Warren W."/>
            <person name="Chinwalla A."/>
            <person name="Mardis E.R."/>
            <person name="Wilson R.K."/>
        </authorList>
    </citation>
    <scope>NUCLEOTIDE SEQUENCE [LARGE SCALE GENOMIC DNA]</scope>
    <source>
        <strain evidence="17 18">ATCC 51873</strain>
    </source>
</reference>
<keyword evidence="4 11" id="KW-1134">Transmembrane beta strand</keyword>
<evidence type="ECO:0000256" key="6">
    <source>
        <dbReference type="ARBA" id="ARBA00022729"/>
    </source>
</evidence>
<evidence type="ECO:0000256" key="8">
    <source>
        <dbReference type="ARBA" id="ARBA00023136"/>
    </source>
</evidence>
<dbReference type="InterPro" id="IPR012910">
    <property type="entry name" value="Plug_dom"/>
</dbReference>
<dbReference type="PROSITE" id="PS01156">
    <property type="entry name" value="TONB_DEPENDENT_REC_2"/>
    <property type="match status" value="1"/>
</dbReference>
<comment type="similarity">
    <text evidence="2">Belongs to the TonB-dependent receptor family. Hemoglobin/haptoglobin binding protein subfamily.</text>
</comment>
<dbReference type="InterPro" id="IPR000531">
    <property type="entry name" value="Beta-barrel_TonB"/>
</dbReference>
<evidence type="ECO:0000256" key="13">
    <source>
        <dbReference type="RuleBase" id="RU003357"/>
    </source>
</evidence>
<comment type="subcellular location">
    <subcellularLocation>
        <location evidence="1 11">Cell outer membrane</location>
        <topology evidence="1 11">Multi-pass membrane protein</topology>
    </subcellularLocation>
</comment>
<name>G9YE72_HAFAL</name>
<keyword evidence="9 17" id="KW-0675">Receptor</keyword>
<evidence type="ECO:0000256" key="4">
    <source>
        <dbReference type="ARBA" id="ARBA00022452"/>
    </source>
</evidence>
<evidence type="ECO:0000256" key="10">
    <source>
        <dbReference type="ARBA" id="ARBA00023237"/>
    </source>
</evidence>
<dbReference type="HOGENOM" id="CLU_008287_8_2_6"/>
<evidence type="ECO:0000256" key="5">
    <source>
        <dbReference type="ARBA" id="ARBA00022692"/>
    </source>
</evidence>
<dbReference type="EMBL" id="AGCI01000118">
    <property type="protein sequence ID" value="EHM37459.1"/>
    <property type="molecule type" value="Genomic_DNA"/>
</dbReference>
<evidence type="ECO:0000259" key="15">
    <source>
        <dbReference type="Pfam" id="PF00593"/>
    </source>
</evidence>
<keyword evidence="10 11" id="KW-0998">Cell outer membrane</keyword>
<keyword evidence="8 11" id="KW-0472">Membrane</keyword>
<evidence type="ECO:0000259" key="16">
    <source>
        <dbReference type="Pfam" id="PF07715"/>
    </source>
</evidence>